<protein>
    <submittedName>
        <fullName evidence="2">Non-homologous end-joining DNA ligase</fullName>
        <ecNumber evidence="2">6.5.1.1</ecNumber>
    </submittedName>
</protein>
<dbReference type="RefSeq" id="WP_304542292.1">
    <property type="nucleotide sequence ID" value="NZ_JARPTC010000010.1"/>
</dbReference>
<dbReference type="Gene3D" id="3.90.920.10">
    <property type="entry name" value="DNA primase, PRIM domain"/>
    <property type="match status" value="1"/>
</dbReference>
<keyword evidence="3" id="KW-1185">Reference proteome</keyword>
<feature type="domain" description="DNA ligase D polymerase" evidence="1">
    <location>
        <begin position="31"/>
        <end position="282"/>
    </location>
</feature>
<organism evidence="2 3">
    <name type="scientific">Desulforamulus aquiferis</name>
    <dbReference type="NCBI Taxonomy" id="1397668"/>
    <lineage>
        <taxon>Bacteria</taxon>
        <taxon>Bacillati</taxon>
        <taxon>Bacillota</taxon>
        <taxon>Clostridia</taxon>
        <taxon>Eubacteriales</taxon>
        <taxon>Peptococcaceae</taxon>
        <taxon>Desulforamulus</taxon>
    </lineage>
</organism>
<proteinExistence type="predicted"/>
<sequence length="303" mass="34645">MLMAKDTEVSIEGKNVKLTNLNKLMWPEGLTKAHLLQYYTDIAPYLLPFIEGRPLVMKRYPNGIQGKFFYQKECPSYAPEWVKIQPISHSEKTINYIVCEDVATLVWLANQGCIEVHALLSNKNNLECPDLSIIDLDPGDEATFFDVLKVSKVVRQALEQLGLKGFPKTSGASGIHIFVPIEPIYNFKEVTKAMGFIAKLVTQAYPERATIERTLGKRAKDKVYVDYLQNTRGKSMAWTYSLRPLSGAPVSTPLIWEEIEKLDIIPEQFNINSIFNRLKLFGELHREMFTLKQSLRRILEMTN</sequence>
<dbReference type="PANTHER" id="PTHR42705:SF2">
    <property type="entry name" value="BIFUNCTIONAL NON-HOMOLOGOUS END JOINING PROTEIN LIGD"/>
    <property type="match status" value="1"/>
</dbReference>
<dbReference type="GO" id="GO:0003910">
    <property type="term" value="F:DNA ligase (ATP) activity"/>
    <property type="evidence" value="ECO:0007669"/>
    <property type="project" value="UniProtKB-EC"/>
</dbReference>
<accession>A0AAW7ZBJ0</accession>
<dbReference type="Proteomes" id="UP001172911">
    <property type="component" value="Unassembled WGS sequence"/>
</dbReference>
<dbReference type="AlphaFoldDB" id="A0AAW7ZBJ0"/>
<name>A0AAW7ZBJ0_9FIRM</name>
<dbReference type="Pfam" id="PF21686">
    <property type="entry name" value="LigD_Prim-Pol"/>
    <property type="match status" value="1"/>
</dbReference>
<evidence type="ECO:0000313" key="2">
    <source>
        <dbReference type="EMBL" id="MDO7787073.1"/>
    </source>
</evidence>
<dbReference type="CDD" id="cd04865">
    <property type="entry name" value="LigD_Pol_like_2"/>
    <property type="match status" value="1"/>
</dbReference>
<dbReference type="InterPro" id="IPR052171">
    <property type="entry name" value="NHEJ_LigD"/>
</dbReference>
<keyword evidence="2" id="KW-0436">Ligase</keyword>
<evidence type="ECO:0000259" key="1">
    <source>
        <dbReference type="Pfam" id="PF21686"/>
    </source>
</evidence>
<dbReference type="PANTHER" id="PTHR42705">
    <property type="entry name" value="BIFUNCTIONAL NON-HOMOLOGOUS END JOINING PROTEIN LIGD"/>
    <property type="match status" value="1"/>
</dbReference>
<reference evidence="2" key="1">
    <citation type="journal article" date="2023" name="J. Hazard. Mater.">
        <title>Anaerobic biodegradation of pyrene and benzo[a]pyrene by a new sulfate-reducing Desulforamulus aquiferis strain DSA.</title>
        <authorList>
            <person name="Zhang Z."/>
            <person name="Sun J."/>
            <person name="Gong X."/>
            <person name="Wang C."/>
            <person name="Wang H."/>
        </authorList>
    </citation>
    <scope>NUCLEOTIDE SEQUENCE</scope>
    <source>
        <strain evidence="2">DSA</strain>
    </source>
</reference>
<evidence type="ECO:0000313" key="3">
    <source>
        <dbReference type="Proteomes" id="UP001172911"/>
    </source>
</evidence>
<dbReference type="NCBIfam" id="TIGR02778">
    <property type="entry name" value="ligD_pol"/>
    <property type="match status" value="1"/>
</dbReference>
<gene>
    <name evidence="2" type="primary">ligD</name>
    <name evidence="2" type="ORF">P6N53_07570</name>
</gene>
<dbReference type="InterPro" id="IPR014145">
    <property type="entry name" value="LigD_pol_dom"/>
</dbReference>
<dbReference type="EMBL" id="JARPTC010000010">
    <property type="protein sequence ID" value="MDO7787073.1"/>
    <property type="molecule type" value="Genomic_DNA"/>
</dbReference>
<dbReference type="EC" id="6.5.1.1" evidence="2"/>
<comment type="caution">
    <text evidence="2">The sequence shown here is derived from an EMBL/GenBank/DDBJ whole genome shotgun (WGS) entry which is preliminary data.</text>
</comment>
<reference evidence="2" key="2">
    <citation type="submission" date="2023-03" db="EMBL/GenBank/DDBJ databases">
        <authorList>
            <person name="Zhang Z."/>
        </authorList>
    </citation>
    <scope>NUCLEOTIDE SEQUENCE</scope>
    <source>
        <strain evidence="2">DSA</strain>
    </source>
</reference>